<sequence length="250" mass="26296">MGESAGAVSLCRGEITRQSKKKFRGVRQRHWGSWVSEIRHPLLKRRVWLGTFETAEEAARAYDEAAILMSGRNAKTNFPVSRNATGELAPAAAVAARGGHGGGGSSSMTANGSGNNLSQILSAKLRKCCKMPSPSLTCLRLDPEKSHIGVWQKRAGTRADSSWVMTVELNKDAAVSAAATAASSSDQPTPSDSTVTTTSTSTSTMGSPLLAAMDDEERIALQMIEELLGRSGPGSPSHGLLQDGEGSLVI</sequence>
<dbReference type="PANTHER" id="PTHR31194:SF204">
    <property type="entry name" value="ETHYLENE-RESPONSIVE TRANSCRIPTION FACTOR WIN1"/>
    <property type="match status" value="1"/>
</dbReference>
<dbReference type="EMBL" id="FJ032635">
    <property type="protein sequence ID" value="ACN85290.1"/>
    <property type="molecule type" value="Genomic_DNA"/>
</dbReference>
<accession>C0JAA9</accession>
<evidence type="ECO:0000256" key="6">
    <source>
        <dbReference type="SAM" id="MobiDB-lite"/>
    </source>
</evidence>
<dbReference type="FunFam" id="3.30.730.10:FF:000001">
    <property type="entry name" value="Ethylene-responsive transcription factor 2"/>
    <property type="match status" value="1"/>
</dbReference>
<dbReference type="SUPFAM" id="SSF54171">
    <property type="entry name" value="DNA-binding domain"/>
    <property type="match status" value="1"/>
</dbReference>
<dbReference type="GO" id="GO:0003700">
    <property type="term" value="F:DNA-binding transcription factor activity"/>
    <property type="evidence" value="ECO:0007669"/>
    <property type="project" value="InterPro"/>
</dbReference>
<organism evidence="8">
    <name type="scientific">Oryza coarctata</name>
    <name type="common">Wild rice</name>
    <name type="synonym">Porteresia coarctata</name>
    <dbReference type="NCBI Taxonomy" id="77588"/>
    <lineage>
        <taxon>Eukaryota</taxon>
        <taxon>Viridiplantae</taxon>
        <taxon>Streptophyta</taxon>
        <taxon>Embryophyta</taxon>
        <taxon>Tracheophyta</taxon>
        <taxon>Spermatophyta</taxon>
        <taxon>Magnoliopsida</taxon>
        <taxon>Liliopsida</taxon>
        <taxon>Poales</taxon>
        <taxon>Poaceae</taxon>
        <taxon>BOP clade</taxon>
        <taxon>Oryzoideae</taxon>
        <taxon>Oryzeae</taxon>
        <taxon>Oryzinae</taxon>
        <taxon>Oryza</taxon>
    </lineage>
</organism>
<dbReference type="Gene3D" id="3.30.730.10">
    <property type="entry name" value="AP2/ERF domain"/>
    <property type="match status" value="1"/>
</dbReference>
<dbReference type="InterPro" id="IPR016177">
    <property type="entry name" value="DNA-bd_dom_sf"/>
</dbReference>
<comment type="subcellular location">
    <subcellularLocation>
        <location evidence="1">Nucleus</location>
    </subcellularLocation>
</comment>
<evidence type="ECO:0000256" key="5">
    <source>
        <dbReference type="ARBA" id="ARBA00023242"/>
    </source>
</evidence>
<keyword evidence="2" id="KW-0805">Transcription regulation</keyword>
<dbReference type="PROSITE" id="PS51032">
    <property type="entry name" value="AP2_ERF"/>
    <property type="match status" value="1"/>
</dbReference>
<dbReference type="SMART" id="SM00380">
    <property type="entry name" value="AP2"/>
    <property type="match status" value="1"/>
</dbReference>
<keyword evidence="5" id="KW-0539">Nucleus</keyword>
<evidence type="ECO:0000256" key="3">
    <source>
        <dbReference type="ARBA" id="ARBA00023125"/>
    </source>
</evidence>
<keyword evidence="3" id="KW-0238">DNA-binding</keyword>
<evidence type="ECO:0000256" key="4">
    <source>
        <dbReference type="ARBA" id="ARBA00023163"/>
    </source>
</evidence>
<feature type="domain" description="AP2/ERF" evidence="7">
    <location>
        <begin position="22"/>
        <end position="79"/>
    </location>
</feature>
<dbReference type="InterPro" id="IPR036955">
    <property type="entry name" value="AP2/ERF_dom_sf"/>
</dbReference>
<evidence type="ECO:0000256" key="1">
    <source>
        <dbReference type="ARBA" id="ARBA00004123"/>
    </source>
</evidence>
<dbReference type="InterPro" id="IPR050913">
    <property type="entry name" value="AP2/ERF_ERF"/>
</dbReference>
<feature type="compositionally biased region" description="Low complexity" evidence="6">
    <location>
        <begin position="180"/>
        <end position="204"/>
    </location>
</feature>
<feature type="region of interest" description="Disordered" evidence="6">
    <location>
        <begin position="180"/>
        <end position="209"/>
    </location>
</feature>
<dbReference type="PANTHER" id="PTHR31194">
    <property type="entry name" value="SHN SHINE , DNA BINDING / TRANSCRIPTION FACTOR"/>
    <property type="match status" value="1"/>
</dbReference>
<evidence type="ECO:0000313" key="8">
    <source>
        <dbReference type="EMBL" id="ACN85290.1"/>
    </source>
</evidence>
<dbReference type="CDD" id="cd00018">
    <property type="entry name" value="AP2"/>
    <property type="match status" value="1"/>
</dbReference>
<protein>
    <recommendedName>
        <fullName evidence="7">AP2/ERF domain-containing protein</fullName>
    </recommendedName>
</protein>
<name>C0JAA9_ORYCO</name>
<reference evidence="8" key="1">
    <citation type="journal article" date="2009" name="Proc. Natl. Acad. Sci. U.S.A.">
        <title>Comparative sequence analysis of MONOCULM1-orthologous regions in 14 Oryza genomes.</title>
        <authorList>
            <person name="Lu F."/>
            <person name="Ammiraju J.S."/>
            <person name="Sanyal A."/>
            <person name="Zhang S."/>
            <person name="Song R."/>
            <person name="Chen J."/>
            <person name="Li G."/>
            <person name="Sui Y."/>
            <person name="Song X."/>
            <person name="Cheng Z."/>
            <person name="de Oliveira A.C."/>
            <person name="Bennetzen J.L."/>
            <person name="Jackson S.A."/>
            <person name="Wing R.A."/>
            <person name="Chen M."/>
        </authorList>
    </citation>
    <scope>NUCLEOTIDE SEQUENCE</scope>
</reference>
<evidence type="ECO:0000256" key="2">
    <source>
        <dbReference type="ARBA" id="ARBA00023015"/>
    </source>
</evidence>
<keyword evidence="4" id="KW-0804">Transcription</keyword>
<proteinExistence type="predicted"/>
<feature type="region of interest" description="Disordered" evidence="6">
    <location>
        <begin position="229"/>
        <end position="250"/>
    </location>
</feature>
<evidence type="ECO:0000259" key="7">
    <source>
        <dbReference type="PROSITE" id="PS51032"/>
    </source>
</evidence>
<dbReference type="Pfam" id="PF00847">
    <property type="entry name" value="AP2"/>
    <property type="match status" value="1"/>
</dbReference>
<dbReference type="AlphaFoldDB" id="C0JAA9"/>
<dbReference type="PRINTS" id="PR00367">
    <property type="entry name" value="ETHRSPELEMNT"/>
</dbReference>
<dbReference type="GO" id="GO:0005634">
    <property type="term" value="C:nucleus"/>
    <property type="evidence" value="ECO:0007669"/>
    <property type="project" value="UniProtKB-SubCell"/>
</dbReference>
<dbReference type="InterPro" id="IPR001471">
    <property type="entry name" value="AP2/ERF_dom"/>
</dbReference>
<dbReference type="GO" id="GO:0003677">
    <property type="term" value="F:DNA binding"/>
    <property type="evidence" value="ECO:0007669"/>
    <property type="project" value="UniProtKB-KW"/>
</dbReference>